<evidence type="ECO:0000313" key="4">
    <source>
        <dbReference type="Proteomes" id="UP000472276"/>
    </source>
</evidence>
<evidence type="ECO:0000256" key="1">
    <source>
        <dbReference type="SAM" id="MobiDB-lite"/>
    </source>
</evidence>
<protein>
    <recommendedName>
        <fullName evidence="2">HAT C-terminal dimerisation domain-containing protein</fullName>
    </recommendedName>
</protein>
<evidence type="ECO:0000259" key="2">
    <source>
        <dbReference type="Pfam" id="PF05699"/>
    </source>
</evidence>
<dbReference type="GO" id="GO:0046983">
    <property type="term" value="F:protein dimerization activity"/>
    <property type="evidence" value="ECO:0007669"/>
    <property type="project" value="InterPro"/>
</dbReference>
<dbReference type="InterPro" id="IPR008906">
    <property type="entry name" value="HATC_C_dom"/>
</dbReference>
<feature type="region of interest" description="Disordered" evidence="1">
    <location>
        <begin position="98"/>
        <end position="134"/>
    </location>
</feature>
<evidence type="ECO:0000313" key="3">
    <source>
        <dbReference type="Ensembl" id="ENSOABP00000006786.2"/>
    </source>
</evidence>
<sequence length="279" mass="30803">MQCDCVLFSPQRKLSKVIPLVSLIHRAVASCEHQGSSLATQLAQQCQRRFSGIEGIHCLVASTFLDVRFKHLGFRDKDNVDILKKCLHTEMQEVYQPGQSAPTLTVSSTPTVSSASGPSTSESSQSPAPAGPAATKGGIWTDFDIQVLSGQHHQSASSDVLIELRQYSEEKLIPRDKDPLVWWQEHEQTFPSLSRVAVRYLGIVAFSHSNVVLLLAIAASCRATAIVKQLVLACMPAMLTFLIAVQQLNVVEMEDLLTWNIVFEFFHCCEGQLLQLLAR</sequence>
<reference evidence="3" key="2">
    <citation type="submission" date="2025-09" db="UniProtKB">
        <authorList>
            <consortium name="Ensembl"/>
        </authorList>
    </citation>
    <scope>IDENTIFICATION</scope>
</reference>
<organism evidence="3 4">
    <name type="scientific">Oreochromis aureus</name>
    <name type="common">Israeli tilapia</name>
    <name type="synonym">Chromis aureus</name>
    <dbReference type="NCBI Taxonomy" id="47969"/>
    <lineage>
        <taxon>Eukaryota</taxon>
        <taxon>Metazoa</taxon>
        <taxon>Chordata</taxon>
        <taxon>Craniata</taxon>
        <taxon>Vertebrata</taxon>
        <taxon>Euteleostomi</taxon>
        <taxon>Actinopterygii</taxon>
        <taxon>Neopterygii</taxon>
        <taxon>Teleostei</taxon>
        <taxon>Neoteleostei</taxon>
        <taxon>Acanthomorphata</taxon>
        <taxon>Ovalentaria</taxon>
        <taxon>Cichlomorphae</taxon>
        <taxon>Cichliformes</taxon>
        <taxon>Cichlidae</taxon>
        <taxon>African cichlids</taxon>
        <taxon>Pseudocrenilabrinae</taxon>
        <taxon>Oreochromini</taxon>
        <taxon>Oreochromis</taxon>
    </lineage>
</organism>
<dbReference type="Proteomes" id="UP000472276">
    <property type="component" value="Unassembled WGS sequence"/>
</dbReference>
<name>A0A668S243_OREAU</name>
<accession>A0A668S243</accession>
<proteinExistence type="predicted"/>
<dbReference type="InterPro" id="IPR012337">
    <property type="entry name" value="RNaseH-like_sf"/>
</dbReference>
<dbReference type="SUPFAM" id="SSF53098">
    <property type="entry name" value="Ribonuclease H-like"/>
    <property type="match status" value="1"/>
</dbReference>
<dbReference type="AlphaFoldDB" id="A0A668S243"/>
<keyword evidence="4" id="KW-1185">Reference proteome</keyword>
<feature type="compositionally biased region" description="Low complexity" evidence="1">
    <location>
        <begin position="100"/>
        <end position="134"/>
    </location>
</feature>
<dbReference type="Ensembl" id="ENSOABT00000007023.2">
    <property type="protein sequence ID" value="ENSOABP00000006786.2"/>
    <property type="gene ID" value="ENSOABG00000003775.2"/>
</dbReference>
<reference evidence="3" key="1">
    <citation type="submission" date="2025-08" db="UniProtKB">
        <authorList>
            <consortium name="Ensembl"/>
        </authorList>
    </citation>
    <scope>IDENTIFICATION</scope>
</reference>
<dbReference type="Pfam" id="PF05699">
    <property type="entry name" value="Dimer_Tnp_hAT"/>
    <property type="match status" value="1"/>
</dbReference>
<feature type="domain" description="HAT C-terminal dimerisation" evidence="2">
    <location>
        <begin position="163"/>
        <end position="207"/>
    </location>
</feature>